<sequence>MSATEDGQEAIEFFTRGLAKAPIKVVGLSEVGKVFDMMKENKTVGSRVQ</sequence>
<comment type="caution">
    <text evidence="1">The sequence shown here is derived from an EMBL/GenBank/DDBJ whole genome shotgun (WGS) entry which is preliminary data.</text>
</comment>
<dbReference type="Proteomes" id="UP001174934">
    <property type="component" value="Unassembled WGS sequence"/>
</dbReference>
<proteinExistence type="predicted"/>
<name>A0AA39U4T1_9PEZI</name>
<reference evidence="1" key="1">
    <citation type="submission" date="2023-06" db="EMBL/GenBank/DDBJ databases">
        <title>Genome-scale phylogeny and comparative genomics of the fungal order Sordariales.</title>
        <authorList>
            <consortium name="Lawrence Berkeley National Laboratory"/>
            <person name="Hensen N."/>
            <person name="Bonometti L."/>
            <person name="Westerberg I."/>
            <person name="Brannstrom I.O."/>
            <person name="Guillou S."/>
            <person name="Cros-Aarteil S."/>
            <person name="Calhoun S."/>
            <person name="Haridas S."/>
            <person name="Kuo A."/>
            <person name="Mondo S."/>
            <person name="Pangilinan J."/>
            <person name="Riley R."/>
            <person name="LaButti K."/>
            <person name="Andreopoulos B."/>
            <person name="Lipzen A."/>
            <person name="Chen C."/>
            <person name="Yanf M."/>
            <person name="Daum C."/>
            <person name="Ng V."/>
            <person name="Clum A."/>
            <person name="Steindorff A."/>
            <person name="Ohm R."/>
            <person name="Martin F."/>
            <person name="Silar P."/>
            <person name="Natvig D."/>
            <person name="Lalanne C."/>
            <person name="Gautier V."/>
            <person name="Ament-velasquez S.L."/>
            <person name="Kruys A."/>
            <person name="Hutchinson M.I."/>
            <person name="Powell A.J."/>
            <person name="Barry K."/>
            <person name="Miller A.N."/>
            <person name="Grigoriev I.V."/>
            <person name="Debuchy R."/>
            <person name="Gladieux P."/>
            <person name="Thoren M.H."/>
            <person name="Johannesson H."/>
        </authorList>
    </citation>
    <scope>NUCLEOTIDE SEQUENCE</scope>
    <source>
        <strain evidence="1">SMH3391-2</strain>
    </source>
</reference>
<dbReference type="AlphaFoldDB" id="A0AA39U4T1"/>
<dbReference type="EMBL" id="JAULSR010000009">
    <property type="protein sequence ID" value="KAK0612423.1"/>
    <property type="molecule type" value="Genomic_DNA"/>
</dbReference>
<evidence type="ECO:0000313" key="1">
    <source>
        <dbReference type="EMBL" id="KAK0612423.1"/>
    </source>
</evidence>
<gene>
    <name evidence="1" type="ORF">B0T17DRAFT_620610</name>
</gene>
<accession>A0AA39U4T1</accession>
<organism evidence="1 2">
    <name type="scientific">Bombardia bombarda</name>
    <dbReference type="NCBI Taxonomy" id="252184"/>
    <lineage>
        <taxon>Eukaryota</taxon>
        <taxon>Fungi</taxon>
        <taxon>Dikarya</taxon>
        <taxon>Ascomycota</taxon>
        <taxon>Pezizomycotina</taxon>
        <taxon>Sordariomycetes</taxon>
        <taxon>Sordariomycetidae</taxon>
        <taxon>Sordariales</taxon>
        <taxon>Lasiosphaeriaceae</taxon>
        <taxon>Bombardia</taxon>
    </lineage>
</organism>
<keyword evidence="2" id="KW-1185">Reference proteome</keyword>
<evidence type="ECO:0000313" key="2">
    <source>
        <dbReference type="Proteomes" id="UP001174934"/>
    </source>
</evidence>
<protein>
    <submittedName>
        <fullName evidence="1">Uncharacterized protein</fullName>
    </submittedName>
</protein>
<dbReference type="Gene3D" id="3.90.180.10">
    <property type="entry name" value="Medium-chain alcohol dehydrogenases, catalytic domain"/>
    <property type="match status" value="1"/>
</dbReference>